<accession>A0A7X2D268</accession>
<dbReference type="AlphaFoldDB" id="A0A7X2D268"/>
<feature type="transmembrane region" description="Helical" evidence="8">
    <location>
        <begin position="368"/>
        <end position="396"/>
    </location>
</feature>
<keyword evidence="2" id="KW-0813">Transport</keyword>
<organism evidence="9 10">
    <name type="scientific">Lactococcus hircilactis</name>
    <dbReference type="NCBI Taxonomy" id="1494462"/>
    <lineage>
        <taxon>Bacteria</taxon>
        <taxon>Bacillati</taxon>
        <taxon>Bacillota</taxon>
        <taxon>Bacilli</taxon>
        <taxon>Lactobacillales</taxon>
        <taxon>Streptococcaceae</taxon>
        <taxon>Lactococcus</taxon>
    </lineage>
</organism>
<comment type="subcellular location">
    <subcellularLocation>
        <location evidence="1">Cell membrane</location>
        <topology evidence="1">Multi-pass membrane protein</topology>
    </subcellularLocation>
</comment>
<evidence type="ECO:0000256" key="7">
    <source>
        <dbReference type="ARBA" id="ARBA00049663"/>
    </source>
</evidence>
<keyword evidence="3" id="KW-1003">Cell membrane</keyword>
<evidence type="ECO:0000256" key="1">
    <source>
        <dbReference type="ARBA" id="ARBA00004651"/>
    </source>
</evidence>
<feature type="transmembrane region" description="Helical" evidence="8">
    <location>
        <begin position="329"/>
        <end position="348"/>
    </location>
</feature>
<protein>
    <submittedName>
        <fullName evidence="9">Gluconate permease</fullName>
    </submittedName>
</protein>
<dbReference type="GO" id="GO:0015128">
    <property type="term" value="F:gluconate transmembrane transporter activity"/>
    <property type="evidence" value="ECO:0007669"/>
    <property type="project" value="InterPro"/>
</dbReference>
<dbReference type="EMBL" id="WITJ01000009">
    <property type="protein sequence ID" value="MQW39775.1"/>
    <property type="molecule type" value="Genomic_DNA"/>
</dbReference>
<evidence type="ECO:0000256" key="4">
    <source>
        <dbReference type="ARBA" id="ARBA00022692"/>
    </source>
</evidence>
<dbReference type="PANTHER" id="PTHR30354:SF22">
    <property type="entry name" value="HIGH-AFFINITY GLUCONATE TRANSPORTER"/>
    <property type="match status" value="1"/>
</dbReference>
<feature type="transmembrane region" description="Helical" evidence="8">
    <location>
        <begin position="175"/>
        <end position="194"/>
    </location>
</feature>
<proteinExistence type="inferred from homology"/>
<evidence type="ECO:0000256" key="5">
    <source>
        <dbReference type="ARBA" id="ARBA00022989"/>
    </source>
</evidence>
<dbReference type="Pfam" id="PF02447">
    <property type="entry name" value="GntP_permease"/>
    <property type="match status" value="1"/>
</dbReference>
<keyword evidence="5 8" id="KW-1133">Transmembrane helix</keyword>
<feature type="transmembrane region" description="Helical" evidence="8">
    <location>
        <begin position="286"/>
        <end position="308"/>
    </location>
</feature>
<dbReference type="PIRSF" id="PIRSF002746">
    <property type="entry name" value="Gluconate_transporter"/>
    <property type="match status" value="1"/>
</dbReference>
<feature type="transmembrane region" description="Helical" evidence="8">
    <location>
        <begin position="229"/>
        <end position="252"/>
    </location>
</feature>
<evidence type="ECO:0000256" key="2">
    <source>
        <dbReference type="ARBA" id="ARBA00022448"/>
    </source>
</evidence>
<feature type="transmembrane region" description="Helical" evidence="8">
    <location>
        <begin position="6"/>
        <end position="38"/>
    </location>
</feature>
<dbReference type="PANTHER" id="PTHR30354">
    <property type="entry name" value="GNT FAMILY GLUCONATE TRANSPORTER"/>
    <property type="match status" value="1"/>
</dbReference>
<feature type="transmembrane region" description="Helical" evidence="8">
    <location>
        <begin position="59"/>
        <end position="77"/>
    </location>
</feature>
<comment type="similarity">
    <text evidence="7">Belongs to the GntP permease family.</text>
</comment>
<comment type="caution">
    <text evidence="9">The sequence shown here is derived from an EMBL/GenBank/DDBJ whole genome shotgun (WGS) entry which is preliminary data.</text>
</comment>
<dbReference type="InterPro" id="IPR003474">
    <property type="entry name" value="Glcn_transporter"/>
</dbReference>
<evidence type="ECO:0000256" key="8">
    <source>
        <dbReference type="SAM" id="Phobius"/>
    </source>
</evidence>
<reference evidence="9 10" key="1">
    <citation type="submission" date="2019-10" db="EMBL/GenBank/DDBJ databases">
        <authorList>
            <person name="Dong K."/>
        </authorList>
    </citation>
    <scope>NUCLEOTIDE SEQUENCE [LARGE SCALE GENOMIC DNA]</scope>
    <source>
        <strain evidence="9 10">DSM 28960</strain>
    </source>
</reference>
<evidence type="ECO:0000313" key="9">
    <source>
        <dbReference type="EMBL" id="MQW39775.1"/>
    </source>
</evidence>
<dbReference type="NCBIfam" id="TIGR00791">
    <property type="entry name" value="gntP"/>
    <property type="match status" value="1"/>
</dbReference>
<dbReference type="GO" id="GO:0005886">
    <property type="term" value="C:plasma membrane"/>
    <property type="evidence" value="ECO:0007669"/>
    <property type="project" value="UniProtKB-SubCell"/>
</dbReference>
<evidence type="ECO:0000313" key="10">
    <source>
        <dbReference type="Proteomes" id="UP000439550"/>
    </source>
</evidence>
<dbReference type="RefSeq" id="WP_153496442.1">
    <property type="nucleotide sequence ID" value="NZ_CAXYUY010000008.1"/>
</dbReference>
<feature type="transmembrane region" description="Helical" evidence="8">
    <location>
        <begin position="445"/>
        <end position="470"/>
    </location>
</feature>
<dbReference type="OrthoDB" id="9787129at2"/>
<sequence length="471" mass="49805">MLDLLVLLLGVLILLVMIIKFKINTFISLIVVAVLVGLGLRMPLGQIPVSIQNGIGGSLGELAIVFGFGAMLGRLIADAGGAYRIAKTLINSFGKKRIQWAIMLASFIIGIALFFEVGMVLLIPIVFAVALEASVPLIYLGIPMAAGLSVTHGFLPPHPAPIAISGALGANPGTVLMFGIIAAIPTVIVAGPIFTKIARKWVPEAFVVKTKLSAFGEIKQWELKDTPSFGISILTALMPVILMAISTIYSIVFNNGKPFAAATTSILKAGKVVTTTTYPTSVIENIMMFLGNPVSAMVISLLFALWTMGWKQHKKTAEMMTTVVDSVKSIAMLLLVIGGGAALKQILIDGGISSQISEMFKGSNLSPLILAWIITVILRVALGSATVAALTAAGLVQPMMANMSPNMAALMVLAIGAGSIAASHVNDAGFWMFKEYFDLDVKQTLKTWTVLETIIAVVGLGMVMLLSIFVH</sequence>
<feature type="transmembrane region" description="Helical" evidence="8">
    <location>
        <begin position="408"/>
        <end position="425"/>
    </location>
</feature>
<gene>
    <name evidence="9" type="ORF">GHI93_07535</name>
</gene>
<evidence type="ECO:0000256" key="3">
    <source>
        <dbReference type="ARBA" id="ARBA00022475"/>
    </source>
</evidence>
<keyword evidence="10" id="KW-1185">Reference proteome</keyword>
<evidence type="ECO:0000256" key="6">
    <source>
        <dbReference type="ARBA" id="ARBA00023136"/>
    </source>
</evidence>
<name>A0A7X2D268_9LACT</name>
<feature type="transmembrane region" description="Helical" evidence="8">
    <location>
        <begin position="97"/>
        <end position="130"/>
    </location>
</feature>
<dbReference type="Proteomes" id="UP000439550">
    <property type="component" value="Unassembled WGS sequence"/>
</dbReference>
<keyword evidence="6 8" id="KW-0472">Membrane</keyword>
<keyword evidence="4 8" id="KW-0812">Transmembrane</keyword>